<dbReference type="AlphaFoldDB" id="A0A6G1JE39"/>
<name>A0A6G1JE39_9PLEO</name>
<protein>
    <recommendedName>
        <fullName evidence="4">Secreted protein</fullName>
    </recommendedName>
</protein>
<keyword evidence="3" id="KW-1185">Reference proteome</keyword>
<organism evidence="2 3">
    <name type="scientific">Lentithecium fluviatile CBS 122367</name>
    <dbReference type="NCBI Taxonomy" id="1168545"/>
    <lineage>
        <taxon>Eukaryota</taxon>
        <taxon>Fungi</taxon>
        <taxon>Dikarya</taxon>
        <taxon>Ascomycota</taxon>
        <taxon>Pezizomycotina</taxon>
        <taxon>Dothideomycetes</taxon>
        <taxon>Pleosporomycetidae</taxon>
        <taxon>Pleosporales</taxon>
        <taxon>Massarineae</taxon>
        <taxon>Lentitheciaceae</taxon>
        <taxon>Lentithecium</taxon>
    </lineage>
</organism>
<evidence type="ECO:0008006" key="4">
    <source>
        <dbReference type="Google" id="ProtNLM"/>
    </source>
</evidence>
<feature type="chain" id="PRO_5026185480" description="Secreted protein" evidence="1">
    <location>
        <begin position="22"/>
        <end position="202"/>
    </location>
</feature>
<dbReference type="Proteomes" id="UP000799291">
    <property type="component" value="Unassembled WGS sequence"/>
</dbReference>
<accession>A0A6G1JE39</accession>
<sequence length="202" mass="22491">MHAIHLMLLAMPGCLPLRASAACHPACRRLPCVQPWTLLPLRQGGCLTHTNWATDLLRRGPMQQSHTCCGLSSRPVNMIGIRAAAIAPSSWLLGCRGPMGYPCPLDIIEHRQRPAIPSSRDGIPAMRVPATRIWYTQRCSTLCALVLCWRVEDALAHWRPDSHFGTVPRRSRTRTRVETSCVCTPLFPSADCICYTGPNWRS</sequence>
<gene>
    <name evidence="2" type="ORF">K458DRAFT_153695</name>
</gene>
<evidence type="ECO:0000313" key="3">
    <source>
        <dbReference type="Proteomes" id="UP000799291"/>
    </source>
</evidence>
<feature type="signal peptide" evidence="1">
    <location>
        <begin position="1"/>
        <end position="21"/>
    </location>
</feature>
<keyword evidence="1" id="KW-0732">Signal</keyword>
<evidence type="ECO:0000313" key="2">
    <source>
        <dbReference type="EMBL" id="KAF2688837.1"/>
    </source>
</evidence>
<reference evidence="2" key="1">
    <citation type="journal article" date="2020" name="Stud. Mycol.">
        <title>101 Dothideomycetes genomes: a test case for predicting lifestyles and emergence of pathogens.</title>
        <authorList>
            <person name="Haridas S."/>
            <person name="Albert R."/>
            <person name="Binder M."/>
            <person name="Bloem J."/>
            <person name="Labutti K."/>
            <person name="Salamov A."/>
            <person name="Andreopoulos B."/>
            <person name="Baker S."/>
            <person name="Barry K."/>
            <person name="Bills G."/>
            <person name="Bluhm B."/>
            <person name="Cannon C."/>
            <person name="Castanera R."/>
            <person name="Culley D."/>
            <person name="Daum C."/>
            <person name="Ezra D."/>
            <person name="Gonzalez J."/>
            <person name="Henrissat B."/>
            <person name="Kuo A."/>
            <person name="Liang C."/>
            <person name="Lipzen A."/>
            <person name="Lutzoni F."/>
            <person name="Magnuson J."/>
            <person name="Mondo S."/>
            <person name="Nolan M."/>
            <person name="Ohm R."/>
            <person name="Pangilinan J."/>
            <person name="Park H.-J."/>
            <person name="Ramirez L."/>
            <person name="Alfaro M."/>
            <person name="Sun H."/>
            <person name="Tritt A."/>
            <person name="Yoshinaga Y."/>
            <person name="Zwiers L.-H."/>
            <person name="Turgeon B."/>
            <person name="Goodwin S."/>
            <person name="Spatafora J."/>
            <person name="Crous P."/>
            <person name="Grigoriev I."/>
        </authorList>
    </citation>
    <scope>NUCLEOTIDE SEQUENCE</scope>
    <source>
        <strain evidence="2">CBS 122367</strain>
    </source>
</reference>
<proteinExistence type="predicted"/>
<evidence type="ECO:0000256" key="1">
    <source>
        <dbReference type="SAM" id="SignalP"/>
    </source>
</evidence>
<dbReference type="EMBL" id="MU005573">
    <property type="protein sequence ID" value="KAF2688837.1"/>
    <property type="molecule type" value="Genomic_DNA"/>
</dbReference>